<dbReference type="AlphaFoldDB" id="A0AA42W9P6"/>
<dbReference type="InterPro" id="IPR051088">
    <property type="entry name" value="PTS_Sugar-EIIC/EIIB"/>
</dbReference>
<feature type="transmembrane region" description="Helical" evidence="8">
    <location>
        <begin position="204"/>
        <end position="223"/>
    </location>
</feature>
<keyword evidence="7 8" id="KW-0472">Membrane</keyword>
<evidence type="ECO:0000256" key="5">
    <source>
        <dbReference type="ARBA" id="ARBA00022692"/>
    </source>
</evidence>
<proteinExistence type="predicted"/>
<keyword evidence="6 8" id="KW-1133">Transmembrane helix</keyword>
<dbReference type="GO" id="GO:0008982">
    <property type="term" value="F:protein-N(PI)-phosphohistidine-sugar phosphotransferase activity"/>
    <property type="evidence" value="ECO:0007669"/>
    <property type="project" value="InterPro"/>
</dbReference>
<keyword evidence="2" id="KW-0813">Transport</keyword>
<dbReference type="Proteomes" id="UP001161276">
    <property type="component" value="Unassembled WGS sequence"/>
</dbReference>
<dbReference type="PROSITE" id="PS50883">
    <property type="entry name" value="EAL"/>
    <property type="match status" value="1"/>
</dbReference>
<evidence type="ECO:0000256" key="8">
    <source>
        <dbReference type="SAM" id="Phobius"/>
    </source>
</evidence>
<gene>
    <name evidence="11" type="ORF">N5K24_08970</name>
</gene>
<sequence>MPKSILPRNPKDRLASLASASALRAIREGLLWTLPCLLVTALFLVLSVVARQFGMPPSVVELLTGVHDKLSGIMPILAGTSIGYMLSFRYRLPHLPTAFLCLSFVVMAGGLMAPYPQAAATLVLFIAIVSPLLTVPLMAWLHRRPWTRLAPDGLISENVRDTLNMVVPGLLTAGVVLVTLSAALRIPGVAQFNIPLNFASLDNPFTSGAVIAGLDSLLWFFGIHGYHAMAPVMDVMDQAAMLNAVTQAAGYEGMYALNSTLLGAFVFIGGSGATMSLVIAILVFSRNESLRVLALASLPVSLLNVNEILLFGLPLILNPRLLVPFVLAPVSNAIIALAVVQLGWLPTASTELPLTSPVLFNAYIAAGGSLAGVALQIVLVGIGMCLYAPFVVAQERQRQESATVYFKSLDTTFPRLQEESLLYAHDPIVKIYADRAHRATENARIREISQYDFYLQFQPQVSLRSGLCTGCEALLRATGPEGTQQAPMEFLRWLAQADLMREVDLWVARQAVLQCLQWRNRDFVLPMTINVTPGTLTSEDYLEKLIKVLAQAGGQISVELTEDALVEDAQALHTAFDRLHAIGARVYIDDFGTGYSALSYLHQFQIDAVKIDRSFVVAQGSDRGALVMSGLLRFCEALNLQIIVEGVETDQQLMALDSPAEIIVQGWYYSKALSGDSLVDFTRRRQAAPPMPAPPYTSAPI</sequence>
<evidence type="ECO:0000256" key="1">
    <source>
        <dbReference type="ARBA" id="ARBA00004651"/>
    </source>
</evidence>
<dbReference type="Pfam" id="PF00563">
    <property type="entry name" value="EAL"/>
    <property type="match status" value="1"/>
</dbReference>
<dbReference type="InterPro" id="IPR003352">
    <property type="entry name" value="PTS_EIIC"/>
</dbReference>
<evidence type="ECO:0000256" key="6">
    <source>
        <dbReference type="ARBA" id="ARBA00022989"/>
    </source>
</evidence>
<dbReference type="InterPro" id="IPR035919">
    <property type="entry name" value="EAL_sf"/>
</dbReference>
<feature type="domain" description="EAL" evidence="9">
    <location>
        <begin position="437"/>
        <end position="686"/>
    </location>
</feature>
<evidence type="ECO:0000256" key="4">
    <source>
        <dbReference type="ARBA" id="ARBA00022597"/>
    </source>
</evidence>
<evidence type="ECO:0000256" key="3">
    <source>
        <dbReference type="ARBA" id="ARBA00022475"/>
    </source>
</evidence>
<dbReference type="InterPro" id="IPR004501">
    <property type="entry name" value="PTS_EIIC_3"/>
</dbReference>
<dbReference type="SMART" id="SM00052">
    <property type="entry name" value="EAL"/>
    <property type="match status" value="1"/>
</dbReference>
<feature type="transmembrane region" description="Helical" evidence="8">
    <location>
        <begin position="70"/>
        <end position="88"/>
    </location>
</feature>
<organism evidence="11 12">
    <name type="scientific">Achromobacter marplatensis</name>
    <dbReference type="NCBI Taxonomy" id="470868"/>
    <lineage>
        <taxon>Bacteria</taxon>
        <taxon>Pseudomonadati</taxon>
        <taxon>Pseudomonadota</taxon>
        <taxon>Betaproteobacteria</taxon>
        <taxon>Burkholderiales</taxon>
        <taxon>Alcaligenaceae</taxon>
        <taxon>Achromobacter</taxon>
    </lineage>
</organism>
<accession>A0AA42W9P6</accession>
<dbReference type="EMBL" id="JAOCKG010000003">
    <property type="protein sequence ID" value="MDH2050528.1"/>
    <property type="molecule type" value="Genomic_DNA"/>
</dbReference>
<dbReference type="RefSeq" id="WP_280026489.1">
    <property type="nucleotide sequence ID" value="NZ_JAOCKG010000003.1"/>
</dbReference>
<keyword evidence="5 8" id="KW-0812">Transmembrane</keyword>
<feature type="domain" description="PTS EIIC type-3" evidence="10">
    <location>
        <begin position="1"/>
        <end position="390"/>
    </location>
</feature>
<feature type="transmembrane region" description="Helical" evidence="8">
    <location>
        <begin position="290"/>
        <end position="309"/>
    </location>
</feature>
<feature type="transmembrane region" description="Helical" evidence="8">
    <location>
        <begin position="162"/>
        <end position="184"/>
    </location>
</feature>
<evidence type="ECO:0000313" key="11">
    <source>
        <dbReference type="EMBL" id="MDH2050528.1"/>
    </source>
</evidence>
<dbReference type="Pfam" id="PF02378">
    <property type="entry name" value="PTS_EIIC"/>
    <property type="match status" value="1"/>
</dbReference>
<dbReference type="GO" id="GO:0009401">
    <property type="term" value="P:phosphoenolpyruvate-dependent sugar phosphotransferase system"/>
    <property type="evidence" value="ECO:0007669"/>
    <property type="project" value="InterPro"/>
</dbReference>
<dbReference type="GO" id="GO:0005886">
    <property type="term" value="C:plasma membrane"/>
    <property type="evidence" value="ECO:0007669"/>
    <property type="project" value="UniProtKB-SubCell"/>
</dbReference>
<dbReference type="CDD" id="cd01948">
    <property type="entry name" value="EAL"/>
    <property type="match status" value="1"/>
</dbReference>
<evidence type="ECO:0000256" key="2">
    <source>
        <dbReference type="ARBA" id="ARBA00022448"/>
    </source>
</evidence>
<reference evidence="11" key="1">
    <citation type="submission" date="2022-09" db="EMBL/GenBank/DDBJ databases">
        <title>Intensive care unit water sources are persistently colonized with multi-drug resistant bacteria and are the site of extensive horizontal gene transfer of antibiotic resistance genes.</title>
        <authorList>
            <person name="Diorio-Toth L."/>
        </authorList>
    </citation>
    <scope>NUCLEOTIDE SEQUENCE</scope>
    <source>
        <strain evidence="11">GD03676</strain>
    </source>
</reference>
<comment type="subcellular location">
    <subcellularLocation>
        <location evidence="1">Cell membrane</location>
        <topology evidence="1">Multi-pass membrane protein</topology>
    </subcellularLocation>
</comment>
<dbReference type="SUPFAM" id="SSF141868">
    <property type="entry name" value="EAL domain-like"/>
    <property type="match status" value="1"/>
</dbReference>
<feature type="transmembrane region" description="Helical" evidence="8">
    <location>
        <begin position="364"/>
        <end position="388"/>
    </location>
</feature>
<feature type="transmembrane region" description="Helical" evidence="8">
    <location>
        <begin position="261"/>
        <end position="284"/>
    </location>
</feature>
<comment type="caution">
    <text evidence="11">The sequence shown here is derived from an EMBL/GenBank/DDBJ whole genome shotgun (WGS) entry which is preliminary data.</text>
</comment>
<dbReference type="Gene3D" id="3.20.20.450">
    <property type="entry name" value="EAL domain"/>
    <property type="match status" value="1"/>
</dbReference>
<keyword evidence="3" id="KW-1003">Cell membrane</keyword>
<dbReference type="PROSITE" id="PS51105">
    <property type="entry name" value="PTS_EIIC_TYPE_3"/>
    <property type="match status" value="1"/>
</dbReference>
<feature type="transmembrane region" description="Helical" evidence="8">
    <location>
        <begin position="119"/>
        <end position="141"/>
    </location>
</feature>
<dbReference type="PANTHER" id="PTHR33989:SF4">
    <property type="entry name" value="PTS SYSTEM N,N'-DIACETYLCHITOBIOSE-SPECIFIC EIIC COMPONENT"/>
    <property type="match status" value="1"/>
</dbReference>
<keyword evidence="4" id="KW-0762">Sugar transport</keyword>
<feature type="transmembrane region" description="Helical" evidence="8">
    <location>
        <begin position="29"/>
        <end position="50"/>
    </location>
</feature>
<name>A0AA42W9P6_9BURK</name>
<feature type="transmembrane region" description="Helical" evidence="8">
    <location>
        <begin position="321"/>
        <end position="344"/>
    </location>
</feature>
<evidence type="ECO:0000313" key="12">
    <source>
        <dbReference type="Proteomes" id="UP001161276"/>
    </source>
</evidence>
<evidence type="ECO:0000256" key="7">
    <source>
        <dbReference type="ARBA" id="ARBA00023136"/>
    </source>
</evidence>
<evidence type="ECO:0000259" key="10">
    <source>
        <dbReference type="PROSITE" id="PS51105"/>
    </source>
</evidence>
<protein>
    <submittedName>
        <fullName evidence="11">EAL domain-containing protein</fullName>
    </submittedName>
</protein>
<evidence type="ECO:0000259" key="9">
    <source>
        <dbReference type="PROSITE" id="PS50883"/>
    </source>
</evidence>
<dbReference type="InterPro" id="IPR001633">
    <property type="entry name" value="EAL_dom"/>
</dbReference>
<feature type="transmembrane region" description="Helical" evidence="8">
    <location>
        <begin position="95"/>
        <end position="113"/>
    </location>
</feature>
<dbReference type="PANTHER" id="PTHR33989">
    <property type="match status" value="1"/>
</dbReference>